<dbReference type="FunFam" id="1.10.418.10:FF:000024">
    <property type="entry name" value="Hook homolog 3 (Drosophila)"/>
    <property type="match status" value="1"/>
</dbReference>
<keyword evidence="6" id="KW-0206">Cytoskeleton</keyword>
<keyword evidence="5 7" id="KW-0175">Coiled coil</keyword>
<dbReference type="InterPro" id="IPR043936">
    <property type="entry name" value="HOOK_N"/>
</dbReference>
<dbReference type="Pfam" id="PF19047">
    <property type="entry name" value="HOOK_N"/>
    <property type="match status" value="1"/>
</dbReference>
<dbReference type="Gene3D" id="1.10.418.10">
    <property type="entry name" value="Calponin-like domain"/>
    <property type="match status" value="1"/>
</dbReference>
<comment type="similarity">
    <text evidence="2">Belongs to the hook family.</text>
</comment>
<evidence type="ECO:0000256" key="3">
    <source>
        <dbReference type="ARBA" id="ARBA00022490"/>
    </source>
</evidence>
<feature type="coiled-coil region" evidence="7">
    <location>
        <begin position="166"/>
        <end position="393"/>
    </location>
</feature>
<evidence type="ECO:0000256" key="2">
    <source>
        <dbReference type="ARBA" id="ARBA00006946"/>
    </source>
</evidence>
<evidence type="ECO:0000313" key="10">
    <source>
        <dbReference type="Ensembl" id="ENSEBUP00000026068.1"/>
    </source>
</evidence>
<evidence type="ECO:0000256" key="1">
    <source>
        <dbReference type="ARBA" id="ARBA00004245"/>
    </source>
</evidence>
<proteinExistence type="inferred from homology"/>
<dbReference type="Proteomes" id="UP000694388">
    <property type="component" value="Unplaced"/>
</dbReference>
<name>A0A8C4R746_EPTBU</name>
<feature type="region of interest" description="Disordered" evidence="8">
    <location>
        <begin position="402"/>
        <end position="421"/>
    </location>
</feature>
<evidence type="ECO:0000259" key="9">
    <source>
        <dbReference type="PROSITE" id="PS50021"/>
    </source>
</evidence>
<keyword evidence="4" id="KW-0493">Microtubule</keyword>
<evidence type="ECO:0000313" key="11">
    <source>
        <dbReference type="Proteomes" id="UP000694388"/>
    </source>
</evidence>
<dbReference type="AlphaFoldDB" id="A0A8C4R746"/>
<evidence type="ECO:0000256" key="8">
    <source>
        <dbReference type="SAM" id="MobiDB-lite"/>
    </source>
</evidence>
<keyword evidence="3" id="KW-0963">Cytoplasm</keyword>
<dbReference type="GO" id="GO:0030705">
    <property type="term" value="P:cytoskeleton-dependent intracellular transport"/>
    <property type="evidence" value="ECO:0007669"/>
    <property type="project" value="InterPro"/>
</dbReference>
<dbReference type="GO" id="GO:0008017">
    <property type="term" value="F:microtubule binding"/>
    <property type="evidence" value="ECO:0007669"/>
    <property type="project" value="InterPro"/>
</dbReference>
<dbReference type="PROSITE" id="PS50021">
    <property type="entry name" value="CH"/>
    <property type="match status" value="1"/>
</dbReference>
<dbReference type="Pfam" id="PF05622">
    <property type="entry name" value="HOOK"/>
    <property type="match status" value="1"/>
</dbReference>
<dbReference type="InterPro" id="IPR001715">
    <property type="entry name" value="CH_dom"/>
</dbReference>
<dbReference type="GO" id="GO:0005813">
    <property type="term" value="C:centrosome"/>
    <property type="evidence" value="ECO:0007669"/>
    <property type="project" value="TreeGrafter"/>
</dbReference>
<sequence length="540" mass="63133">MEVPPAELCDSLLTWLRTFPVEKSWENAMELRDGVILAQVLQQIDPVWFDGTWMARIRGDTGDNWRLKASNLKKVYKGILDFYHEVLCQDLTEFPSPDLSGFAERGDRVAMARVLQLILGCAISCQHKHMYIQRIMLLEESVQHVVMATIQELITKEVPTATGDGYADLERQVAALQEERSSLLAENQQLLERLNQSESSELTSTPLDRRCSQLQLQVEQLQEEMYRLEATKEELRVKGERQERERVELSLRLEELAERAAETQSLRDELDVLRHTADKANRLEATVDGYRRRLEELGELRRQVRLLEEREAEREKQAQAAGDEVRKAVSARTTADTLRRELLEWQERGAELEVRLQQAEQKLKVEAEQRKTLEKEKERLLKERHLLKELADDLRCSLAQQRTLDPSSSAGSHEHSLDSEADDTLRQKLVRFVEENSMLKARQTDERDKWTEEEKLVDVPDFPELERSMRWRETLESENRELRERVRQLEREIGVMGERILLSESSEDLKEKLEKQLEDVQKTRAHFAEKQKEMELTCKL</sequence>
<evidence type="ECO:0000256" key="5">
    <source>
        <dbReference type="ARBA" id="ARBA00023054"/>
    </source>
</evidence>
<dbReference type="GO" id="GO:0051959">
    <property type="term" value="F:dynein light intermediate chain binding"/>
    <property type="evidence" value="ECO:0007669"/>
    <property type="project" value="TreeGrafter"/>
</dbReference>
<keyword evidence="11" id="KW-1185">Reference proteome</keyword>
<dbReference type="PANTHER" id="PTHR18947:SF39">
    <property type="entry name" value="PROTEIN HOOK"/>
    <property type="match status" value="1"/>
</dbReference>
<reference evidence="10" key="1">
    <citation type="submission" date="2025-08" db="UniProtKB">
        <authorList>
            <consortium name="Ensembl"/>
        </authorList>
    </citation>
    <scope>IDENTIFICATION</scope>
</reference>
<evidence type="ECO:0000256" key="6">
    <source>
        <dbReference type="ARBA" id="ARBA00023212"/>
    </source>
</evidence>
<dbReference type="GO" id="GO:0010256">
    <property type="term" value="P:endomembrane system organization"/>
    <property type="evidence" value="ECO:0007669"/>
    <property type="project" value="UniProtKB-ARBA"/>
</dbReference>
<accession>A0A8C4R746</accession>
<organism evidence="10 11">
    <name type="scientific">Eptatretus burgeri</name>
    <name type="common">Inshore hagfish</name>
    <dbReference type="NCBI Taxonomy" id="7764"/>
    <lineage>
        <taxon>Eukaryota</taxon>
        <taxon>Metazoa</taxon>
        <taxon>Chordata</taxon>
        <taxon>Craniata</taxon>
        <taxon>Vertebrata</taxon>
        <taxon>Cyclostomata</taxon>
        <taxon>Myxini</taxon>
        <taxon>Myxiniformes</taxon>
        <taxon>Myxinidae</taxon>
        <taxon>Eptatretinae</taxon>
        <taxon>Eptatretus</taxon>
    </lineage>
</organism>
<reference evidence="10" key="2">
    <citation type="submission" date="2025-09" db="UniProtKB">
        <authorList>
            <consortium name="Ensembl"/>
        </authorList>
    </citation>
    <scope>IDENTIFICATION</scope>
</reference>
<dbReference type="GO" id="GO:0005874">
    <property type="term" value="C:microtubule"/>
    <property type="evidence" value="ECO:0007669"/>
    <property type="project" value="UniProtKB-KW"/>
</dbReference>
<feature type="domain" description="Calponin-homology (CH)" evidence="9">
    <location>
        <begin position="6"/>
        <end position="122"/>
    </location>
</feature>
<dbReference type="SUPFAM" id="SSF116907">
    <property type="entry name" value="Hook domain"/>
    <property type="match status" value="1"/>
</dbReference>
<evidence type="ECO:0000256" key="4">
    <source>
        <dbReference type="ARBA" id="ARBA00022701"/>
    </source>
</evidence>
<dbReference type="Ensembl" id="ENSEBUT00000026644.1">
    <property type="protein sequence ID" value="ENSEBUP00000026068.1"/>
    <property type="gene ID" value="ENSEBUG00000016041.1"/>
</dbReference>
<dbReference type="InterPro" id="IPR008636">
    <property type="entry name" value="Hook_C"/>
</dbReference>
<evidence type="ECO:0000256" key="7">
    <source>
        <dbReference type="SAM" id="Coils"/>
    </source>
</evidence>
<feature type="compositionally biased region" description="Polar residues" evidence="8">
    <location>
        <begin position="402"/>
        <end position="411"/>
    </location>
</feature>
<feature type="coiled-coil region" evidence="7">
    <location>
        <begin position="465"/>
        <end position="530"/>
    </location>
</feature>
<comment type="subcellular location">
    <subcellularLocation>
        <location evidence="1">Cytoplasm</location>
        <location evidence="1">Cytoskeleton</location>
    </subcellularLocation>
</comment>
<dbReference type="InterPro" id="IPR036872">
    <property type="entry name" value="CH_dom_sf"/>
</dbReference>
<feature type="compositionally biased region" description="Basic and acidic residues" evidence="8">
    <location>
        <begin position="412"/>
        <end position="421"/>
    </location>
</feature>
<dbReference type="CDD" id="cd22222">
    <property type="entry name" value="HkD_Hook"/>
    <property type="match status" value="1"/>
</dbReference>
<protein>
    <recommendedName>
        <fullName evidence="9">Calponin-homology (CH) domain-containing protein</fullName>
    </recommendedName>
</protein>
<dbReference type="GO" id="GO:0005737">
    <property type="term" value="C:cytoplasm"/>
    <property type="evidence" value="ECO:0007669"/>
    <property type="project" value="TreeGrafter"/>
</dbReference>
<dbReference type="GeneTree" id="ENSGT00940000167690"/>
<dbReference type="PANTHER" id="PTHR18947">
    <property type="entry name" value="HOOK PROTEINS"/>
    <property type="match status" value="1"/>
</dbReference>
<dbReference type="GO" id="GO:0031122">
    <property type="term" value="P:cytoplasmic microtubule organization"/>
    <property type="evidence" value="ECO:0007669"/>
    <property type="project" value="InterPro"/>
</dbReference>